<sequence length="85" mass="9754">MNPEHQKLAEAECNELLQQGLIEPSDSQWACEAFYVNKRSEQARGKLRLSRRRSSSLVTETLQPIDSPIWSHVVRKKDEDKSTGD</sequence>
<keyword evidence="2" id="KW-1185">Reference proteome</keyword>
<dbReference type="InterPro" id="IPR043502">
    <property type="entry name" value="DNA/RNA_pol_sf"/>
</dbReference>
<dbReference type="Gene3D" id="3.10.10.10">
    <property type="entry name" value="HIV Type 1 Reverse Transcriptase, subunit A, domain 1"/>
    <property type="match status" value="1"/>
</dbReference>
<dbReference type="EMBL" id="JBBPBN010000049">
    <property type="protein sequence ID" value="KAK8993430.1"/>
    <property type="molecule type" value="Genomic_DNA"/>
</dbReference>
<dbReference type="Proteomes" id="UP001396334">
    <property type="component" value="Unassembled WGS sequence"/>
</dbReference>
<organism evidence="1 2">
    <name type="scientific">Hibiscus sabdariffa</name>
    <name type="common">roselle</name>
    <dbReference type="NCBI Taxonomy" id="183260"/>
    <lineage>
        <taxon>Eukaryota</taxon>
        <taxon>Viridiplantae</taxon>
        <taxon>Streptophyta</taxon>
        <taxon>Embryophyta</taxon>
        <taxon>Tracheophyta</taxon>
        <taxon>Spermatophyta</taxon>
        <taxon>Magnoliopsida</taxon>
        <taxon>eudicotyledons</taxon>
        <taxon>Gunneridae</taxon>
        <taxon>Pentapetalae</taxon>
        <taxon>rosids</taxon>
        <taxon>malvids</taxon>
        <taxon>Malvales</taxon>
        <taxon>Malvaceae</taxon>
        <taxon>Malvoideae</taxon>
        <taxon>Hibiscus</taxon>
    </lineage>
</organism>
<gene>
    <name evidence="1" type="ORF">V6N11_033528</name>
</gene>
<comment type="caution">
    <text evidence="1">The sequence shown here is derived from an EMBL/GenBank/DDBJ whole genome shotgun (WGS) entry which is preliminary data.</text>
</comment>
<evidence type="ECO:0000313" key="2">
    <source>
        <dbReference type="Proteomes" id="UP001396334"/>
    </source>
</evidence>
<dbReference type="SUPFAM" id="SSF56672">
    <property type="entry name" value="DNA/RNA polymerases"/>
    <property type="match status" value="1"/>
</dbReference>
<name>A0ABR2PYC9_9ROSI</name>
<accession>A0ABR2PYC9</accession>
<protein>
    <submittedName>
        <fullName evidence="1">Uncharacterized protein</fullName>
    </submittedName>
</protein>
<evidence type="ECO:0000313" key="1">
    <source>
        <dbReference type="EMBL" id="KAK8993430.1"/>
    </source>
</evidence>
<proteinExistence type="predicted"/>
<reference evidence="1 2" key="1">
    <citation type="journal article" date="2024" name="G3 (Bethesda)">
        <title>Genome assembly of Hibiscus sabdariffa L. provides insights into metabolisms of medicinal natural products.</title>
        <authorList>
            <person name="Kim T."/>
        </authorList>
    </citation>
    <scope>NUCLEOTIDE SEQUENCE [LARGE SCALE GENOMIC DNA]</scope>
    <source>
        <strain evidence="1">TK-2024</strain>
        <tissue evidence="1">Old leaves</tissue>
    </source>
</reference>